<dbReference type="EMBL" id="NIZW01000009">
    <property type="protein sequence ID" value="PHQ34816.1"/>
    <property type="molecule type" value="Genomic_DNA"/>
</dbReference>
<dbReference type="AlphaFoldDB" id="A0A2G1W733"/>
<protein>
    <submittedName>
        <fullName evidence="1">Uncharacterized protein</fullName>
    </submittedName>
</protein>
<dbReference type="Proteomes" id="UP000225740">
    <property type="component" value="Unassembled WGS sequence"/>
</dbReference>
<evidence type="ECO:0000313" key="1">
    <source>
        <dbReference type="EMBL" id="PHQ34816.1"/>
    </source>
</evidence>
<organism evidence="1 2">
    <name type="scientific">Rhodopirellula bahusiensis</name>
    <dbReference type="NCBI Taxonomy" id="2014065"/>
    <lineage>
        <taxon>Bacteria</taxon>
        <taxon>Pseudomonadati</taxon>
        <taxon>Planctomycetota</taxon>
        <taxon>Planctomycetia</taxon>
        <taxon>Pirellulales</taxon>
        <taxon>Pirellulaceae</taxon>
        <taxon>Rhodopirellula</taxon>
    </lineage>
</organism>
<keyword evidence="2" id="KW-1185">Reference proteome</keyword>
<reference evidence="1 2" key="1">
    <citation type="submission" date="2017-06" db="EMBL/GenBank/DDBJ databases">
        <title>Description of Rhodopirellula bahusiensis sp. nov.</title>
        <authorList>
            <person name="Kizina J."/>
            <person name="Harder J."/>
        </authorList>
    </citation>
    <scope>NUCLEOTIDE SEQUENCE [LARGE SCALE GENOMIC DNA]</scope>
    <source>
        <strain evidence="1 2">SWK21</strain>
    </source>
</reference>
<dbReference type="GeneID" id="90609058"/>
<evidence type="ECO:0000313" key="2">
    <source>
        <dbReference type="Proteomes" id="UP000225740"/>
    </source>
</evidence>
<gene>
    <name evidence="1" type="ORF">CEE69_13160</name>
</gene>
<name>A0A2G1W733_9BACT</name>
<proteinExistence type="predicted"/>
<accession>A0A2G1W733</accession>
<comment type="caution">
    <text evidence="1">The sequence shown here is derived from an EMBL/GenBank/DDBJ whole genome shotgun (WGS) entry which is preliminary data.</text>
</comment>
<dbReference type="OrthoDB" id="271818at2"/>
<sequence>MQTNCVRSGQIEVGIITHEGKDFSSIGASVVGRTLTAYTRCTHGEIHLTSWCGQTILACRSEVVQRYADDSMAIMFRLTANRFIVGYALADDGMLFHGELLRHGDEDDARYLARQLADDFAQLDADDEEAFAFNEEH</sequence>
<dbReference type="RefSeq" id="WP_099261119.1">
    <property type="nucleotide sequence ID" value="NZ_NIZW01000009.1"/>
</dbReference>